<evidence type="ECO:0000313" key="3">
    <source>
        <dbReference type="EMBL" id="CAD9344023.1"/>
    </source>
</evidence>
<evidence type="ECO:0000256" key="1">
    <source>
        <dbReference type="SAM" id="Coils"/>
    </source>
</evidence>
<feature type="compositionally biased region" description="Low complexity" evidence="2">
    <location>
        <begin position="466"/>
        <end position="475"/>
    </location>
</feature>
<feature type="region of interest" description="Disordered" evidence="2">
    <location>
        <begin position="372"/>
        <end position="392"/>
    </location>
</feature>
<feature type="coiled-coil region" evidence="1">
    <location>
        <begin position="185"/>
        <end position="248"/>
    </location>
</feature>
<accession>A0A7S1ZMT5</accession>
<evidence type="ECO:0000256" key="2">
    <source>
        <dbReference type="SAM" id="MobiDB-lite"/>
    </source>
</evidence>
<feature type="region of interest" description="Disordered" evidence="2">
    <location>
        <begin position="428"/>
        <end position="571"/>
    </location>
</feature>
<proteinExistence type="predicted"/>
<organism evidence="3">
    <name type="scientific">Trieres chinensis</name>
    <name type="common">Marine centric diatom</name>
    <name type="synonym">Odontella sinensis</name>
    <dbReference type="NCBI Taxonomy" id="1514140"/>
    <lineage>
        <taxon>Eukaryota</taxon>
        <taxon>Sar</taxon>
        <taxon>Stramenopiles</taxon>
        <taxon>Ochrophyta</taxon>
        <taxon>Bacillariophyta</taxon>
        <taxon>Mediophyceae</taxon>
        <taxon>Biddulphiophycidae</taxon>
        <taxon>Eupodiscales</taxon>
        <taxon>Parodontellaceae</taxon>
        <taxon>Trieres</taxon>
    </lineage>
</organism>
<gene>
    <name evidence="3" type="ORF">OSIN01602_LOCUS12370</name>
</gene>
<feature type="region of interest" description="Disordered" evidence="2">
    <location>
        <begin position="139"/>
        <end position="158"/>
    </location>
</feature>
<dbReference type="AlphaFoldDB" id="A0A7S1ZMT5"/>
<feature type="coiled-coil region" evidence="1">
    <location>
        <begin position="9"/>
        <end position="86"/>
    </location>
</feature>
<keyword evidence="1" id="KW-0175">Coiled coil</keyword>
<dbReference type="EMBL" id="HBGO01021533">
    <property type="protein sequence ID" value="CAD9344023.1"/>
    <property type="molecule type" value="Transcribed_RNA"/>
</dbReference>
<protein>
    <submittedName>
        <fullName evidence="3">Uncharacterized protein</fullName>
    </submittedName>
</protein>
<reference evidence="3" key="1">
    <citation type="submission" date="2021-01" db="EMBL/GenBank/DDBJ databases">
        <authorList>
            <person name="Corre E."/>
            <person name="Pelletier E."/>
            <person name="Niang G."/>
            <person name="Scheremetjew M."/>
            <person name="Finn R."/>
            <person name="Kale V."/>
            <person name="Holt S."/>
            <person name="Cochrane G."/>
            <person name="Meng A."/>
            <person name="Brown T."/>
            <person name="Cohen L."/>
        </authorList>
    </citation>
    <scope>NUCLEOTIDE SEQUENCE</scope>
    <source>
        <strain evidence="3">Grunow 1884</strain>
    </source>
</reference>
<name>A0A7S1ZMT5_TRICV</name>
<sequence length="571" mass="65323">MVFEAEEACAKLEQDLMDAVSDKESTEERLSKQLESLRKLRESTVQDFEAKVRERQQRIEELEQEASAQEERLLLLEKEMGDLKLKTKELQEGANNDTNESRAQIVARSLADYKEQIELLKSRNSSLVETVKALQDELKSAEESATRMKEDKSDRAHDAEEFERNVVATYERKMQLLRMDHDVAMDYLRKELTEAKERTKGLELEKSNLTKALETATGEIKAKLEAKLEIKNARILQLEQTLAAQEEVAGHMRVEMDQLQTGMDKVSLTRRAEIEEMEQELMESATRATKYEREITSLKMKVEERKLRHKDEVEKLKKKIIELQEETPMERNVRAQRDKVREEELNKKIDQLKWRLSGLQEDNQKLREKLESAEGGVHGGAGGHKRTPSSSEKWRVASLQEQVALLTQRNRELEKDLLGTESTLSTIDAARGRSSSASAVNGKEHLETPKRTRQASTPELRESIMTSRTTTSSRATPDKRQESFSGDVPGIRSSKSFSPTKYKEEEKAKQQGRGQKSRLSASPRRIRAQLAGSPRIGFSRNKNRGRHSRSLSGNSTPSRKDEISTHTEMTF</sequence>